<keyword evidence="7" id="KW-1133">Transmembrane helix</keyword>
<keyword evidence="10" id="KW-1185">Reference proteome</keyword>
<comment type="caution">
    <text evidence="9">The sequence shown here is derived from an EMBL/GenBank/DDBJ whole genome shotgun (WGS) entry which is preliminary data.</text>
</comment>
<comment type="catalytic activity">
    <reaction evidence="1">
        <text>ATP + protein L-histidine = ADP + protein N-phospho-L-histidine.</text>
        <dbReference type="EC" id="2.7.13.3"/>
    </reaction>
</comment>
<feature type="transmembrane region" description="Helical" evidence="7">
    <location>
        <begin position="94"/>
        <end position="111"/>
    </location>
</feature>
<keyword evidence="4" id="KW-0808">Transferase</keyword>
<dbReference type="GO" id="GO:0000155">
    <property type="term" value="F:phosphorelay sensor kinase activity"/>
    <property type="evidence" value="ECO:0007669"/>
    <property type="project" value="TreeGrafter"/>
</dbReference>
<dbReference type="EMBL" id="RXFM01000092">
    <property type="protein sequence ID" value="RST62988.1"/>
    <property type="molecule type" value="Genomic_DNA"/>
</dbReference>
<keyword evidence="6" id="KW-0902">Two-component regulatory system</keyword>
<dbReference type="InterPro" id="IPR005467">
    <property type="entry name" value="His_kinase_dom"/>
</dbReference>
<evidence type="ECO:0000256" key="7">
    <source>
        <dbReference type="SAM" id="Phobius"/>
    </source>
</evidence>
<dbReference type="GO" id="GO:0016036">
    <property type="term" value="P:cellular response to phosphate starvation"/>
    <property type="evidence" value="ECO:0007669"/>
    <property type="project" value="TreeGrafter"/>
</dbReference>
<dbReference type="PANTHER" id="PTHR45453">
    <property type="entry name" value="PHOSPHATE REGULON SENSOR PROTEIN PHOR"/>
    <property type="match status" value="1"/>
</dbReference>
<dbReference type="OrthoDB" id="7568856at2"/>
<dbReference type="PANTHER" id="PTHR45453:SF1">
    <property type="entry name" value="PHOSPHATE REGULON SENSOR PROTEIN PHOR"/>
    <property type="match status" value="1"/>
</dbReference>
<keyword evidence="3" id="KW-0597">Phosphoprotein</keyword>
<gene>
    <name evidence="9" type="ORF">EIC27_05820</name>
</gene>
<dbReference type="GO" id="GO:0004721">
    <property type="term" value="F:phosphoprotein phosphatase activity"/>
    <property type="evidence" value="ECO:0007669"/>
    <property type="project" value="TreeGrafter"/>
</dbReference>
<keyword evidence="5" id="KW-0418">Kinase</keyword>
<proteinExistence type="predicted"/>
<organism evidence="9 10">
    <name type="scientific">Candidatus Aquarickettsia rohweri</name>
    <dbReference type="NCBI Taxonomy" id="2602574"/>
    <lineage>
        <taxon>Bacteria</taxon>
        <taxon>Pseudomonadati</taxon>
        <taxon>Pseudomonadota</taxon>
        <taxon>Alphaproteobacteria</taxon>
        <taxon>Rickettsiales</taxon>
        <taxon>Candidatus Midichloriaceae</taxon>
        <taxon>Candidatus Aquarickettsia</taxon>
    </lineage>
</organism>
<dbReference type="Proteomes" id="UP000279470">
    <property type="component" value="Unassembled WGS sequence"/>
</dbReference>
<dbReference type="Pfam" id="PF02518">
    <property type="entry name" value="HATPase_c"/>
    <property type="match status" value="1"/>
</dbReference>
<feature type="transmembrane region" description="Helical" evidence="7">
    <location>
        <begin position="116"/>
        <end position="134"/>
    </location>
</feature>
<keyword evidence="7" id="KW-0812">Transmembrane</keyword>
<dbReference type="RefSeq" id="WP_126045147.1">
    <property type="nucleotide sequence ID" value="NZ_RXFM01000092.1"/>
</dbReference>
<reference evidence="10" key="1">
    <citation type="submission" date="2018-11" db="EMBL/GenBank/DDBJ databases">
        <title>Phylogenetic, genomic, and biogeographic characterization of a novel and ubiquitous marine invertebrate-associated Rickettsiales parasite, Candidatus Marinoinvertebrata rohwerii, gen. nov., sp. nov.</title>
        <authorList>
            <person name="Klinges J.G."/>
            <person name="Rosales S.M."/>
            <person name="Mcminds R."/>
            <person name="Shaver E.C."/>
            <person name="Shantz A."/>
            <person name="Peters E.C."/>
            <person name="Burkepile D.E."/>
            <person name="Silliman B.R."/>
            <person name="Vega Thurber R.L."/>
        </authorList>
    </citation>
    <scope>NUCLEOTIDE SEQUENCE [LARGE SCALE GENOMIC DNA]</scope>
    <source>
        <strain evidence="10">a_cerv_44</strain>
    </source>
</reference>
<evidence type="ECO:0000313" key="10">
    <source>
        <dbReference type="Proteomes" id="UP000279470"/>
    </source>
</evidence>
<evidence type="ECO:0000313" key="9">
    <source>
        <dbReference type="EMBL" id="RST62988.1"/>
    </source>
</evidence>
<dbReference type="Gene3D" id="3.30.565.10">
    <property type="entry name" value="Histidine kinase-like ATPase, C-terminal domain"/>
    <property type="match status" value="1"/>
</dbReference>
<evidence type="ECO:0000256" key="4">
    <source>
        <dbReference type="ARBA" id="ARBA00022679"/>
    </source>
</evidence>
<feature type="transmembrane region" description="Helical" evidence="7">
    <location>
        <begin position="9"/>
        <end position="28"/>
    </location>
</feature>
<dbReference type="InterPro" id="IPR003594">
    <property type="entry name" value="HATPase_dom"/>
</dbReference>
<dbReference type="GO" id="GO:0005886">
    <property type="term" value="C:plasma membrane"/>
    <property type="evidence" value="ECO:0007669"/>
    <property type="project" value="TreeGrafter"/>
</dbReference>
<evidence type="ECO:0000256" key="1">
    <source>
        <dbReference type="ARBA" id="ARBA00000085"/>
    </source>
</evidence>
<keyword evidence="7" id="KW-0472">Membrane</keyword>
<name>A0A3R9Y6G8_9RICK</name>
<dbReference type="InterPro" id="IPR050351">
    <property type="entry name" value="BphY/WalK/GraS-like"/>
</dbReference>
<evidence type="ECO:0000256" key="6">
    <source>
        <dbReference type="ARBA" id="ARBA00023012"/>
    </source>
</evidence>
<protein>
    <recommendedName>
        <fullName evidence="2">histidine kinase</fullName>
        <ecNumber evidence="2">2.7.13.3</ecNumber>
    </recommendedName>
</protein>
<evidence type="ECO:0000259" key="8">
    <source>
        <dbReference type="PROSITE" id="PS50109"/>
    </source>
</evidence>
<evidence type="ECO:0000256" key="5">
    <source>
        <dbReference type="ARBA" id="ARBA00022777"/>
    </source>
</evidence>
<feature type="domain" description="Histidine kinase" evidence="8">
    <location>
        <begin position="189"/>
        <end position="376"/>
    </location>
</feature>
<dbReference type="PROSITE" id="PS50109">
    <property type="entry name" value="HIS_KIN"/>
    <property type="match status" value="1"/>
</dbReference>
<dbReference type="AlphaFoldDB" id="A0A3R9Y6G8"/>
<dbReference type="SUPFAM" id="SSF55874">
    <property type="entry name" value="ATPase domain of HSP90 chaperone/DNA topoisomerase II/histidine kinase"/>
    <property type="match status" value="1"/>
</dbReference>
<feature type="transmembrane region" description="Helical" evidence="7">
    <location>
        <begin position="146"/>
        <end position="165"/>
    </location>
</feature>
<evidence type="ECO:0000256" key="3">
    <source>
        <dbReference type="ARBA" id="ARBA00022553"/>
    </source>
</evidence>
<dbReference type="EC" id="2.7.13.3" evidence="2"/>
<accession>A0A3R9Y6G8</accession>
<dbReference type="InterPro" id="IPR036890">
    <property type="entry name" value="HATPase_C_sf"/>
</dbReference>
<evidence type="ECO:0000256" key="2">
    <source>
        <dbReference type="ARBA" id="ARBA00012438"/>
    </source>
</evidence>
<feature type="transmembrane region" description="Helical" evidence="7">
    <location>
        <begin position="69"/>
        <end position="88"/>
    </location>
</feature>
<sequence length="376" mass="43158">MSVNLERPYFIFGIFLFVSNFIVIALSITGNDIYQTKESITLRGVALCLSIPLLLKTHWPKFLNKYSAIYWYICICFSISFLGLYTTLLNKGDIYWLFNCFVGLVWSFILLEKLEVIFVFFIGSIAALIIYKIFHGQIIWITPLHYTVAAIISYIWTIIFLSLFLTGKREIMEKITKEKINTIYTLSKAIAHDVNAPLSANNMGLELIEKGLKVGNKEGIMNYINKMKQYNNQSIQDINIMLSSININDNYKPDDWGDYFIIDCINNAIAAYDMIKLQKSDIYFLDKDNIHKDFKFLGSPTLLQHIISNLINNSFKYAGNNVKIEIFLNKENREVHIKDNGNGIKPEILKNLFSDYQTSYSTKVSGHGVNAKISPS</sequence>